<evidence type="ECO:0000313" key="2">
    <source>
        <dbReference type="Proteomes" id="UP001500449"/>
    </source>
</evidence>
<keyword evidence="2" id="KW-1185">Reference proteome</keyword>
<accession>A0ABN2MT37</accession>
<organism evidence="1 2">
    <name type="scientific">Pseudonocardia ailaonensis</name>
    <dbReference type="NCBI Taxonomy" id="367279"/>
    <lineage>
        <taxon>Bacteria</taxon>
        <taxon>Bacillati</taxon>
        <taxon>Actinomycetota</taxon>
        <taxon>Actinomycetes</taxon>
        <taxon>Pseudonocardiales</taxon>
        <taxon>Pseudonocardiaceae</taxon>
        <taxon>Pseudonocardia</taxon>
    </lineage>
</organism>
<evidence type="ECO:0000313" key="1">
    <source>
        <dbReference type="EMBL" id="GAA1836496.1"/>
    </source>
</evidence>
<dbReference type="RefSeq" id="WP_344413606.1">
    <property type="nucleotide sequence ID" value="NZ_BAAAQK010000004.1"/>
</dbReference>
<reference evidence="1 2" key="1">
    <citation type="journal article" date="2019" name="Int. J. Syst. Evol. Microbiol.">
        <title>The Global Catalogue of Microorganisms (GCM) 10K type strain sequencing project: providing services to taxonomists for standard genome sequencing and annotation.</title>
        <authorList>
            <consortium name="The Broad Institute Genomics Platform"/>
            <consortium name="The Broad Institute Genome Sequencing Center for Infectious Disease"/>
            <person name="Wu L."/>
            <person name="Ma J."/>
        </authorList>
    </citation>
    <scope>NUCLEOTIDE SEQUENCE [LARGE SCALE GENOMIC DNA]</scope>
    <source>
        <strain evidence="1 2">JCM 16009</strain>
    </source>
</reference>
<protein>
    <submittedName>
        <fullName evidence="1">Uncharacterized protein</fullName>
    </submittedName>
</protein>
<proteinExistence type="predicted"/>
<sequence length="140" mass="15563">MSRRWVWTARPEEFEGGEPRIPFLRTGEWTCDPGTHRGDLALLLRPDAGITHLLAVRSDPYPVGTPYRDFDGAAVCCFGTLQRFARPLSLDALRDDPELVAWSALRDDAARRQARVPDGVWNALLRRLGVGDGRLLAPAA</sequence>
<dbReference type="Proteomes" id="UP001500449">
    <property type="component" value="Unassembled WGS sequence"/>
</dbReference>
<comment type="caution">
    <text evidence="1">The sequence shown here is derived from an EMBL/GenBank/DDBJ whole genome shotgun (WGS) entry which is preliminary data.</text>
</comment>
<name>A0ABN2MT37_9PSEU</name>
<dbReference type="EMBL" id="BAAAQK010000004">
    <property type="protein sequence ID" value="GAA1836496.1"/>
    <property type="molecule type" value="Genomic_DNA"/>
</dbReference>
<gene>
    <name evidence="1" type="ORF">GCM10009836_13730</name>
</gene>